<evidence type="ECO:0000256" key="2">
    <source>
        <dbReference type="SAM" id="Phobius"/>
    </source>
</evidence>
<feature type="compositionally biased region" description="Pro residues" evidence="1">
    <location>
        <begin position="342"/>
        <end position="353"/>
    </location>
</feature>
<feature type="region of interest" description="Disordered" evidence="1">
    <location>
        <begin position="198"/>
        <end position="259"/>
    </location>
</feature>
<feature type="compositionally biased region" description="Polar residues" evidence="1">
    <location>
        <begin position="205"/>
        <end position="238"/>
    </location>
</feature>
<protein>
    <submittedName>
        <fullName evidence="4">Uncharacterized protein</fullName>
    </submittedName>
</protein>
<feature type="region of interest" description="Disordered" evidence="1">
    <location>
        <begin position="301"/>
        <end position="353"/>
    </location>
</feature>
<sequence>MAKLKCRSDSHFVCFMLFLIILAAIDVEAARGGGVRSGGVRVRTRISSGSSISSSGGFMSRYRGPSYSRSNWRTGFALGYVWGASHYMTRRRYISNPDREPTVCFNANNLKNDTYGYFVCPMEDEPDSYEYCCGEEGDQNCCGFFDDPGRAAGTIIGIIVFCALVALVIYCCCKRKQIKKKIGGSIFRKKEKHESVPLRDPTYEYSGSTQPTQMSSFPTSTPYYPQPGATESQQSAPSGASYDHGAPGDLPYSVNPAGGTRAVPMPSHGAVPIGFYGQQGIYPGPDGAKPPLPQEDVSMGNPVYPPTSATYPTPQGIGFSYSDPSAPPYGLAPPHGQEGPYPLAPPPAYSELK</sequence>
<reference evidence="4" key="1">
    <citation type="journal article" date="2021" name="Genome Biol. Evol.">
        <title>A High-Quality Reference Genome for a Parasitic Bivalve with Doubly Uniparental Inheritance (Bivalvia: Unionida).</title>
        <authorList>
            <person name="Smith C.H."/>
        </authorList>
    </citation>
    <scope>NUCLEOTIDE SEQUENCE</scope>
    <source>
        <strain evidence="4">CHS0354</strain>
    </source>
</reference>
<keyword evidence="2" id="KW-0472">Membrane</keyword>
<evidence type="ECO:0000256" key="3">
    <source>
        <dbReference type="SAM" id="SignalP"/>
    </source>
</evidence>
<dbReference type="Proteomes" id="UP001195483">
    <property type="component" value="Unassembled WGS sequence"/>
</dbReference>
<organism evidence="4 5">
    <name type="scientific">Potamilus streckersoni</name>
    <dbReference type="NCBI Taxonomy" id="2493646"/>
    <lineage>
        <taxon>Eukaryota</taxon>
        <taxon>Metazoa</taxon>
        <taxon>Spiralia</taxon>
        <taxon>Lophotrochozoa</taxon>
        <taxon>Mollusca</taxon>
        <taxon>Bivalvia</taxon>
        <taxon>Autobranchia</taxon>
        <taxon>Heteroconchia</taxon>
        <taxon>Palaeoheterodonta</taxon>
        <taxon>Unionida</taxon>
        <taxon>Unionoidea</taxon>
        <taxon>Unionidae</taxon>
        <taxon>Ambleminae</taxon>
        <taxon>Lampsilini</taxon>
        <taxon>Potamilus</taxon>
    </lineage>
</organism>
<reference evidence="4" key="2">
    <citation type="journal article" date="2021" name="Genome Biol. Evol.">
        <title>Developing a high-quality reference genome for a parasitic bivalve with doubly uniparental inheritance (Bivalvia: Unionida).</title>
        <authorList>
            <person name="Smith C.H."/>
        </authorList>
    </citation>
    <scope>NUCLEOTIDE SEQUENCE</scope>
    <source>
        <strain evidence="4">CHS0354</strain>
        <tissue evidence="4">Mantle</tissue>
    </source>
</reference>
<evidence type="ECO:0000313" key="4">
    <source>
        <dbReference type="EMBL" id="KAK3582138.1"/>
    </source>
</evidence>
<evidence type="ECO:0000313" key="5">
    <source>
        <dbReference type="Proteomes" id="UP001195483"/>
    </source>
</evidence>
<dbReference type="EMBL" id="JAEAOA010001059">
    <property type="protein sequence ID" value="KAK3582138.1"/>
    <property type="molecule type" value="Genomic_DNA"/>
</dbReference>
<name>A0AAE0RYX3_9BIVA</name>
<feature type="transmembrane region" description="Helical" evidence="2">
    <location>
        <begin position="151"/>
        <end position="173"/>
    </location>
</feature>
<feature type="signal peptide" evidence="3">
    <location>
        <begin position="1"/>
        <end position="29"/>
    </location>
</feature>
<keyword evidence="5" id="KW-1185">Reference proteome</keyword>
<accession>A0AAE0RYX3</accession>
<gene>
    <name evidence="4" type="ORF">CHS0354_017249</name>
</gene>
<comment type="caution">
    <text evidence="4">The sequence shown here is derived from an EMBL/GenBank/DDBJ whole genome shotgun (WGS) entry which is preliminary data.</text>
</comment>
<keyword evidence="3" id="KW-0732">Signal</keyword>
<keyword evidence="2" id="KW-0812">Transmembrane</keyword>
<reference evidence="4" key="3">
    <citation type="submission" date="2023-05" db="EMBL/GenBank/DDBJ databases">
        <authorList>
            <person name="Smith C.H."/>
        </authorList>
    </citation>
    <scope>NUCLEOTIDE SEQUENCE</scope>
    <source>
        <strain evidence="4">CHS0354</strain>
        <tissue evidence="4">Mantle</tissue>
    </source>
</reference>
<keyword evidence="2" id="KW-1133">Transmembrane helix</keyword>
<evidence type="ECO:0000256" key="1">
    <source>
        <dbReference type="SAM" id="MobiDB-lite"/>
    </source>
</evidence>
<feature type="chain" id="PRO_5042240388" evidence="3">
    <location>
        <begin position="30"/>
        <end position="353"/>
    </location>
</feature>
<proteinExistence type="predicted"/>
<dbReference type="AlphaFoldDB" id="A0AAE0RYX3"/>